<dbReference type="RefSeq" id="WP_012960548.1">
    <property type="nucleotide sequence ID" value="NC_013791.2"/>
</dbReference>
<dbReference type="HOGENOM" id="CLU_1292302_0_0_9"/>
<dbReference type="KEGG" id="bpf:BpOF4_06065"/>
<dbReference type="InterPro" id="IPR002525">
    <property type="entry name" value="Transp_IS110-like_N"/>
</dbReference>
<dbReference type="PANTHER" id="PTHR33055:SF17">
    <property type="entry name" value="THIRD ORF IN TRANSPOSON ISC1491"/>
    <property type="match status" value="1"/>
</dbReference>
<dbReference type="PANTHER" id="PTHR33055">
    <property type="entry name" value="TRANSPOSASE FOR INSERTION SEQUENCE ELEMENT IS1111A"/>
    <property type="match status" value="1"/>
</dbReference>
<organism evidence="2 3">
    <name type="scientific">Alkalihalophilus pseudofirmus (strain ATCC BAA-2126 / JCM 17055 / OF4)</name>
    <name type="common">Bacillus pseudofirmus</name>
    <dbReference type="NCBI Taxonomy" id="398511"/>
    <lineage>
        <taxon>Bacteria</taxon>
        <taxon>Bacillati</taxon>
        <taxon>Bacillota</taxon>
        <taxon>Bacilli</taxon>
        <taxon>Bacillales</taxon>
        <taxon>Bacillaceae</taxon>
        <taxon>Alkalihalophilus</taxon>
    </lineage>
</organism>
<dbReference type="AlphaFoldDB" id="D3FZN3"/>
<dbReference type="Proteomes" id="UP000001544">
    <property type="component" value="Chromosome"/>
</dbReference>
<dbReference type="GO" id="GO:0006313">
    <property type="term" value="P:DNA transposition"/>
    <property type="evidence" value="ECO:0007669"/>
    <property type="project" value="InterPro"/>
</dbReference>
<dbReference type="eggNOG" id="COG3547">
    <property type="taxonomic scope" value="Bacteria"/>
</dbReference>
<feature type="domain" description="Transposase IS110-like N-terminal" evidence="1">
    <location>
        <begin position="32"/>
        <end position="190"/>
    </location>
</feature>
<dbReference type="GO" id="GO:0004803">
    <property type="term" value="F:transposase activity"/>
    <property type="evidence" value="ECO:0007669"/>
    <property type="project" value="InterPro"/>
</dbReference>
<proteinExistence type="predicted"/>
<dbReference type="InterPro" id="IPR047650">
    <property type="entry name" value="Transpos_IS110"/>
</dbReference>
<name>D3FZN3_ALKPO</name>
<evidence type="ECO:0000259" key="1">
    <source>
        <dbReference type="Pfam" id="PF01548"/>
    </source>
</evidence>
<dbReference type="STRING" id="398511.BpOF4_06065"/>
<reference evidence="2 3" key="1">
    <citation type="journal article" date="2011" name="Environ. Microbiol.">
        <title>Genome of alkaliphilic Bacillus pseudofirmus OF4 reveals adaptations that support the ability to grow in an external pH range from 7.5 to 11.4.</title>
        <authorList>
            <person name="Janto B."/>
            <person name="Ahmed A."/>
            <person name="Ito M."/>
            <person name="Liu J."/>
            <person name="Hicks D.B."/>
            <person name="Pagni S."/>
            <person name="Fackelmayer O.J."/>
            <person name="Smith T.A."/>
            <person name="Earl J."/>
            <person name="Elbourne L.D."/>
            <person name="Hassan K."/>
            <person name="Paulsen I.T."/>
            <person name="Kolsto A.B."/>
            <person name="Tourasse N.J."/>
            <person name="Ehrlich G.D."/>
            <person name="Boissy R."/>
            <person name="Ivey D.M."/>
            <person name="Li G."/>
            <person name="Xue Y."/>
            <person name="Ma Y."/>
            <person name="Hu F.Z."/>
            <person name="Krulwich T.A."/>
        </authorList>
    </citation>
    <scope>NUCLEOTIDE SEQUENCE [LARGE SCALE GENOMIC DNA]</scope>
    <source>
        <strain evidence="3">ATCC BAA-2126 / JCM 17055 / OF4</strain>
    </source>
</reference>
<keyword evidence="3" id="KW-1185">Reference proteome</keyword>
<protein>
    <submittedName>
        <fullName evidence="2">Transposase</fullName>
    </submittedName>
</protein>
<dbReference type="EMBL" id="CP001878">
    <property type="protein sequence ID" value="ADC49275.1"/>
    <property type="molecule type" value="Genomic_DNA"/>
</dbReference>
<evidence type="ECO:0000313" key="2">
    <source>
        <dbReference type="EMBL" id="ADC49275.1"/>
    </source>
</evidence>
<evidence type="ECO:0000313" key="3">
    <source>
        <dbReference type="Proteomes" id="UP000001544"/>
    </source>
</evidence>
<accession>D3FZN3</accession>
<gene>
    <name evidence="2" type="ordered locus">BpOF4_06065</name>
</gene>
<dbReference type="Pfam" id="PF01548">
    <property type="entry name" value="DEDD_Tnp_IS110"/>
    <property type="match status" value="1"/>
</dbReference>
<sequence length="213" mass="24428">MTYTLLNHIQGKIGSRWAHFVKENGVDQLLIVAVDAAKYTHKVLLANFYGDILIKPFEIDASESGFNRLKKNVELVMKEKGYEKVVLGIETTAHYYEDLVRLSHSENYHVRIINAASTAQERNTLMNWSKTDNLDLMTIVQSVIHGRGTSNELRSGIVLELQKLTRARRNLVQTRTALENAIRVHLDQVFREFQGKSIVVEGKRRHIQPFSEL</sequence>
<dbReference type="GO" id="GO:0003677">
    <property type="term" value="F:DNA binding"/>
    <property type="evidence" value="ECO:0007669"/>
    <property type="project" value="InterPro"/>
</dbReference>